<dbReference type="Proteomes" id="UP000030746">
    <property type="component" value="Unassembled WGS sequence"/>
</dbReference>
<gene>
    <name evidence="2" type="ORF">LOTGIDRAFT_157234</name>
</gene>
<dbReference type="AlphaFoldDB" id="V4ADJ6"/>
<name>V4ADJ6_LOTGI</name>
<dbReference type="GeneID" id="20237284"/>
<proteinExistence type="predicted"/>
<keyword evidence="3" id="KW-1185">Reference proteome</keyword>
<feature type="region of interest" description="Disordered" evidence="1">
    <location>
        <begin position="134"/>
        <end position="158"/>
    </location>
</feature>
<dbReference type="CTD" id="20237284"/>
<organism evidence="2 3">
    <name type="scientific">Lottia gigantea</name>
    <name type="common">Giant owl limpet</name>
    <dbReference type="NCBI Taxonomy" id="225164"/>
    <lineage>
        <taxon>Eukaryota</taxon>
        <taxon>Metazoa</taxon>
        <taxon>Spiralia</taxon>
        <taxon>Lophotrochozoa</taxon>
        <taxon>Mollusca</taxon>
        <taxon>Gastropoda</taxon>
        <taxon>Patellogastropoda</taxon>
        <taxon>Lottioidea</taxon>
        <taxon>Lottiidae</taxon>
        <taxon>Lottia</taxon>
    </lineage>
</organism>
<evidence type="ECO:0000313" key="2">
    <source>
        <dbReference type="EMBL" id="ESP02084.1"/>
    </source>
</evidence>
<accession>V4ADJ6</accession>
<dbReference type="RefSeq" id="XP_009047242.1">
    <property type="nucleotide sequence ID" value="XM_009048994.1"/>
</dbReference>
<dbReference type="EMBL" id="KB200329">
    <property type="protein sequence ID" value="ESP02084.1"/>
    <property type="molecule type" value="Genomic_DNA"/>
</dbReference>
<sequence length="204" mass="24310">MGLYNNNLSFNLLRVIAQSKGPRTRYQVKKEQEFAKEVKLAQRNKFSYDVELKCQELSSLMIEEVDVSIRRKCFVEWSKVFEKYLEAQDIYEKYCTDEEILQDRTRAQTKDYCSKFKEKLQNWISQDEVQNESEIRPEDSVSQRRSRSSRSIHSVSSSVKDQITKAQLEVQSEILKERHVVQQKKLELKFQEEQLNLREKIAEV</sequence>
<evidence type="ECO:0000256" key="1">
    <source>
        <dbReference type="SAM" id="MobiDB-lite"/>
    </source>
</evidence>
<dbReference type="KEGG" id="lgi:LOTGIDRAFT_157234"/>
<dbReference type="HOGENOM" id="CLU_1344618_0_0_1"/>
<protein>
    <submittedName>
        <fullName evidence="2">Uncharacterized protein</fullName>
    </submittedName>
</protein>
<evidence type="ECO:0000313" key="3">
    <source>
        <dbReference type="Proteomes" id="UP000030746"/>
    </source>
</evidence>
<dbReference type="OMA" id="KEWISMA"/>
<reference evidence="2 3" key="1">
    <citation type="journal article" date="2013" name="Nature">
        <title>Insights into bilaterian evolution from three spiralian genomes.</title>
        <authorList>
            <person name="Simakov O."/>
            <person name="Marletaz F."/>
            <person name="Cho S.J."/>
            <person name="Edsinger-Gonzales E."/>
            <person name="Havlak P."/>
            <person name="Hellsten U."/>
            <person name="Kuo D.H."/>
            <person name="Larsson T."/>
            <person name="Lv J."/>
            <person name="Arendt D."/>
            <person name="Savage R."/>
            <person name="Osoegawa K."/>
            <person name="de Jong P."/>
            <person name="Grimwood J."/>
            <person name="Chapman J.A."/>
            <person name="Shapiro H."/>
            <person name="Aerts A."/>
            <person name="Otillar R.P."/>
            <person name="Terry A.Y."/>
            <person name="Boore J.L."/>
            <person name="Grigoriev I.V."/>
            <person name="Lindberg D.R."/>
            <person name="Seaver E.C."/>
            <person name="Weisblat D.A."/>
            <person name="Putnam N.H."/>
            <person name="Rokhsar D.S."/>
        </authorList>
    </citation>
    <scope>NUCLEOTIDE SEQUENCE [LARGE SCALE GENOMIC DNA]</scope>
</reference>